<dbReference type="OrthoDB" id="106111at2157"/>
<gene>
    <name evidence="1" type="ORF">MMAB1_1355</name>
</gene>
<dbReference type="AlphaFoldDB" id="A0A0X3BKF1"/>
<organism evidence="1 2">
    <name type="scientific">Methanoculleus bourgensis</name>
    <dbReference type="NCBI Taxonomy" id="83986"/>
    <lineage>
        <taxon>Archaea</taxon>
        <taxon>Methanobacteriati</taxon>
        <taxon>Methanobacteriota</taxon>
        <taxon>Stenosarchaea group</taxon>
        <taxon>Methanomicrobia</taxon>
        <taxon>Methanomicrobiales</taxon>
        <taxon>Methanomicrobiaceae</taxon>
        <taxon>Methanoculleus</taxon>
    </lineage>
</organism>
<evidence type="ECO:0008006" key="3">
    <source>
        <dbReference type="Google" id="ProtNLM"/>
    </source>
</evidence>
<proteinExistence type="predicted"/>
<dbReference type="RefSeq" id="WP_062263067.1">
    <property type="nucleotide sequence ID" value="NZ_DAIMMY010000010.1"/>
</dbReference>
<dbReference type="GeneID" id="27137242"/>
<evidence type="ECO:0000313" key="2">
    <source>
        <dbReference type="Proteomes" id="UP000069850"/>
    </source>
</evidence>
<reference evidence="1 2" key="1">
    <citation type="submission" date="2016-01" db="EMBL/GenBank/DDBJ databases">
        <authorList>
            <person name="Manzoor S."/>
        </authorList>
    </citation>
    <scope>NUCLEOTIDE SEQUENCE [LARGE SCALE GENOMIC DNA]</scope>
    <source>
        <strain evidence="1">Methanoculleus sp MAB1</strain>
    </source>
</reference>
<dbReference type="KEGG" id="mema:MMAB1_1355"/>
<dbReference type="Proteomes" id="UP000069850">
    <property type="component" value="Chromosome 1"/>
</dbReference>
<dbReference type="EMBL" id="LT158599">
    <property type="protein sequence ID" value="CVK32568.1"/>
    <property type="molecule type" value="Genomic_DNA"/>
</dbReference>
<evidence type="ECO:0000313" key="1">
    <source>
        <dbReference type="EMBL" id="CVK32568.1"/>
    </source>
</evidence>
<protein>
    <recommendedName>
        <fullName evidence="3">DUF2281 domain-containing protein</fullName>
    </recommendedName>
</protein>
<sequence>MTRVKEEIISELNDLPPRTYGEVLDFIRYLKSRRRKAAPDTALASEPALRKDWLRPEEEEAWSDL</sequence>
<name>A0A0X3BKF1_9EURY</name>
<accession>A0A0X3BKF1</accession>